<dbReference type="InterPro" id="IPR029044">
    <property type="entry name" value="Nucleotide-diphossugar_trans"/>
</dbReference>
<accession>A0A0P1F4N1</accession>
<reference evidence="3 4" key="1">
    <citation type="submission" date="2015-09" db="EMBL/GenBank/DDBJ databases">
        <authorList>
            <consortium name="Swine Surveillance"/>
        </authorList>
    </citation>
    <scope>NUCLEOTIDE SEQUENCE [LARGE SCALE GENOMIC DNA]</scope>
    <source>
        <strain evidence="3 4">CECT 4357</strain>
    </source>
</reference>
<keyword evidence="4" id="KW-1185">Reference proteome</keyword>
<feature type="domain" description="MobA-like NTP transferase" evidence="2">
    <location>
        <begin position="6"/>
        <end position="163"/>
    </location>
</feature>
<dbReference type="Pfam" id="PF12804">
    <property type="entry name" value="NTP_transf_3"/>
    <property type="match status" value="1"/>
</dbReference>
<proteinExistence type="predicted"/>
<dbReference type="Proteomes" id="UP000051587">
    <property type="component" value="Unassembled WGS sequence"/>
</dbReference>
<gene>
    <name evidence="3" type="primary">pucB</name>
    <name evidence="3" type="ORF">TG4357_00247</name>
</gene>
<dbReference type="EMBL" id="CYSA01000003">
    <property type="protein sequence ID" value="CUH62684.1"/>
    <property type="molecule type" value="Genomic_DNA"/>
</dbReference>
<dbReference type="PANTHER" id="PTHR43777">
    <property type="entry name" value="MOLYBDENUM COFACTOR CYTIDYLYLTRANSFERASE"/>
    <property type="match status" value="1"/>
</dbReference>
<dbReference type="SUPFAM" id="SSF53448">
    <property type="entry name" value="Nucleotide-diphospho-sugar transferases"/>
    <property type="match status" value="1"/>
</dbReference>
<evidence type="ECO:0000256" key="1">
    <source>
        <dbReference type="ARBA" id="ARBA00022842"/>
    </source>
</evidence>
<evidence type="ECO:0000313" key="4">
    <source>
        <dbReference type="Proteomes" id="UP000051587"/>
    </source>
</evidence>
<dbReference type="STRING" id="53501.SAMN04488043_103147"/>
<evidence type="ECO:0000259" key="2">
    <source>
        <dbReference type="Pfam" id="PF12804"/>
    </source>
</evidence>
<dbReference type="OrthoDB" id="9779263at2"/>
<dbReference type="InterPro" id="IPR025877">
    <property type="entry name" value="MobA-like_NTP_Trfase"/>
</dbReference>
<organism evidence="3 4">
    <name type="scientific">Thalassovita gelatinovora</name>
    <name type="common">Thalassobius gelatinovorus</name>
    <dbReference type="NCBI Taxonomy" id="53501"/>
    <lineage>
        <taxon>Bacteria</taxon>
        <taxon>Pseudomonadati</taxon>
        <taxon>Pseudomonadota</taxon>
        <taxon>Alphaproteobacteria</taxon>
        <taxon>Rhodobacterales</taxon>
        <taxon>Roseobacteraceae</taxon>
        <taxon>Thalassovita</taxon>
    </lineage>
</organism>
<dbReference type="AlphaFoldDB" id="A0A0P1F4N1"/>
<dbReference type="RefSeq" id="WP_058261046.1">
    <property type="nucleotide sequence ID" value="NZ_CP051181.1"/>
</dbReference>
<keyword evidence="1" id="KW-0460">Magnesium</keyword>
<dbReference type="PANTHER" id="PTHR43777:SF1">
    <property type="entry name" value="MOLYBDENUM COFACTOR CYTIDYLYLTRANSFERASE"/>
    <property type="match status" value="1"/>
</dbReference>
<dbReference type="CDD" id="cd04182">
    <property type="entry name" value="GT_2_like_f"/>
    <property type="match status" value="1"/>
</dbReference>
<protein>
    <submittedName>
        <fullName evidence="3">Purine catabolism protein PucB</fullName>
    </submittedName>
</protein>
<name>A0A0P1F4N1_THAGE</name>
<dbReference type="GO" id="GO:0016779">
    <property type="term" value="F:nucleotidyltransferase activity"/>
    <property type="evidence" value="ECO:0007669"/>
    <property type="project" value="UniProtKB-ARBA"/>
</dbReference>
<sequence>MTIAILVLAAGGSTRMGPQRDKLLEPVAGMPLLTLVLERAFATESPVYVCLPSRDHPRARLLDHIAKPVWVPDAAEGMGASIRTGISALPDGVNAAMILPADMPELTAEDLRKVLNAHAPGAITRGCGSDGKPGHPVVFPRDCFEELQSLRGDQGARAVLAGHGDRLKLVPLPDAHALIDLDTPEAWDSWRASHLAE</sequence>
<evidence type="ECO:0000313" key="3">
    <source>
        <dbReference type="EMBL" id="CUH62684.1"/>
    </source>
</evidence>
<dbReference type="Gene3D" id="3.90.550.10">
    <property type="entry name" value="Spore Coat Polysaccharide Biosynthesis Protein SpsA, Chain A"/>
    <property type="match status" value="1"/>
</dbReference>